<evidence type="ECO:0000313" key="2">
    <source>
        <dbReference type="EMBL" id="KAK1803606.1"/>
    </source>
</evidence>
<sequence>MDWKSVLYMFGEKEKKKRFPYHMILIVIGLIGSEKIVENDFECPCREDFREIIFWFYLIIPGITAFTITFYIVSKSHGSKKTREEERQEKCRKLQEGRVEKQDEGQERQEECQNLQEGHIERQDEGQERQEECQNLQEGCIEREDEGQERQEECQNLQEGCIEREDEGQERQEECQNLQEGCIEREDEGQERQEECQNLQEGCVERRDEGQEGQEERHQCKDRCYVHWAMTFGTSVFISLLWVVLFFTDGRYVECRYGKLNENYAYSSEKVCSYYISVSKILGFSLMLILSVLALALKCCHPCLHSCCLKRCQNKCLTCCSVCCDEFCDESCKEFYTE</sequence>
<keyword evidence="1" id="KW-0812">Transmembrane</keyword>
<feature type="transmembrane region" description="Helical" evidence="1">
    <location>
        <begin position="274"/>
        <end position="297"/>
    </location>
</feature>
<keyword evidence="1" id="KW-0472">Membrane</keyword>
<protein>
    <submittedName>
        <fullName evidence="2">Uncharacterized protein</fullName>
    </submittedName>
</protein>
<feature type="transmembrane region" description="Helical" evidence="1">
    <location>
        <begin position="21"/>
        <end position="37"/>
    </location>
</feature>
<accession>A0AAD8ZS30</accession>
<feature type="transmembrane region" description="Helical" evidence="1">
    <location>
        <begin position="225"/>
        <end position="247"/>
    </location>
</feature>
<keyword evidence="3" id="KW-1185">Reference proteome</keyword>
<organism evidence="2 3">
    <name type="scientific">Electrophorus voltai</name>
    <dbReference type="NCBI Taxonomy" id="2609070"/>
    <lineage>
        <taxon>Eukaryota</taxon>
        <taxon>Metazoa</taxon>
        <taxon>Chordata</taxon>
        <taxon>Craniata</taxon>
        <taxon>Vertebrata</taxon>
        <taxon>Euteleostomi</taxon>
        <taxon>Actinopterygii</taxon>
        <taxon>Neopterygii</taxon>
        <taxon>Teleostei</taxon>
        <taxon>Ostariophysi</taxon>
        <taxon>Gymnotiformes</taxon>
        <taxon>Gymnotoidei</taxon>
        <taxon>Gymnotidae</taxon>
        <taxon>Electrophorus</taxon>
    </lineage>
</organism>
<proteinExistence type="predicted"/>
<feature type="transmembrane region" description="Helical" evidence="1">
    <location>
        <begin position="52"/>
        <end position="73"/>
    </location>
</feature>
<keyword evidence="1" id="KW-1133">Transmembrane helix</keyword>
<dbReference type="AlphaFoldDB" id="A0AAD8ZS30"/>
<comment type="caution">
    <text evidence="2">The sequence shown here is derived from an EMBL/GenBank/DDBJ whole genome shotgun (WGS) entry which is preliminary data.</text>
</comment>
<dbReference type="EMBL" id="JAROKS010000005">
    <property type="protein sequence ID" value="KAK1803606.1"/>
    <property type="molecule type" value="Genomic_DNA"/>
</dbReference>
<name>A0AAD8ZS30_9TELE</name>
<gene>
    <name evidence="2" type="ORF">P4O66_021025</name>
</gene>
<reference evidence="2" key="1">
    <citation type="submission" date="2023-03" db="EMBL/GenBank/DDBJ databases">
        <title>Electrophorus voltai genome.</title>
        <authorList>
            <person name="Bian C."/>
        </authorList>
    </citation>
    <scope>NUCLEOTIDE SEQUENCE</scope>
    <source>
        <strain evidence="2">CB-2022</strain>
        <tissue evidence="2">Muscle</tissue>
    </source>
</reference>
<evidence type="ECO:0000313" key="3">
    <source>
        <dbReference type="Proteomes" id="UP001239994"/>
    </source>
</evidence>
<evidence type="ECO:0000256" key="1">
    <source>
        <dbReference type="SAM" id="Phobius"/>
    </source>
</evidence>
<dbReference type="Proteomes" id="UP001239994">
    <property type="component" value="Unassembled WGS sequence"/>
</dbReference>